<keyword evidence="7" id="KW-0479">Metal-binding</keyword>
<dbReference type="Proteomes" id="UP000230821">
    <property type="component" value="Unassembled WGS sequence"/>
</dbReference>
<feature type="binding site" evidence="7">
    <location>
        <begin position="15"/>
        <end position="20"/>
    </location>
    <ligand>
        <name>ATP</name>
        <dbReference type="ChEBI" id="CHEBI:30616"/>
    </ligand>
</feature>
<dbReference type="SUPFAM" id="SSF52540">
    <property type="entry name" value="P-loop containing nucleoside triphosphate hydrolases"/>
    <property type="match status" value="1"/>
</dbReference>
<keyword evidence="6 7" id="KW-0057">Aromatic amino acid biosynthesis</keyword>
<gene>
    <name evidence="7" type="primary">aroK</name>
    <name evidence="8" type="ORF">CSA56_04900</name>
</gene>
<dbReference type="GO" id="GO:0009073">
    <property type="term" value="P:aromatic amino acid family biosynthetic process"/>
    <property type="evidence" value="ECO:0007669"/>
    <property type="project" value="UniProtKB-KW"/>
</dbReference>
<feature type="binding site" evidence="7">
    <location>
        <position position="121"/>
    </location>
    <ligand>
        <name>ATP</name>
        <dbReference type="ChEBI" id="CHEBI:30616"/>
    </ligand>
</feature>
<dbReference type="InterPro" id="IPR031322">
    <property type="entry name" value="Shikimate/glucono_kinase"/>
</dbReference>
<comment type="catalytic activity">
    <reaction evidence="7">
        <text>shikimate + ATP = 3-phosphoshikimate + ADP + H(+)</text>
        <dbReference type="Rhea" id="RHEA:13121"/>
        <dbReference type="ChEBI" id="CHEBI:15378"/>
        <dbReference type="ChEBI" id="CHEBI:30616"/>
        <dbReference type="ChEBI" id="CHEBI:36208"/>
        <dbReference type="ChEBI" id="CHEBI:145989"/>
        <dbReference type="ChEBI" id="CHEBI:456216"/>
        <dbReference type="EC" id="2.7.1.71"/>
    </reaction>
</comment>
<keyword evidence="2 7" id="KW-0808">Transferase</keyword>
<evidence type="ECO:0000313" key="8">
    <source>
        <dbReference type="EMBL" id="PIE35279.1"/>
    </source>
</evidence>
<evidence type="ECO:0000256" key="7">
    <source>
        <dbReference type="HAMAP-Rule" id="MF_00109"/>
    </source>
</evidence>
<feature type="binding site" evidence="7">
    <location>
        <position position="141"/>
    </location>
    <ligand>
        <name>substrate</name>
    </ligand>
</feature>
<evidence type="ECO:0000256" key="2">
    <source>
        <dbReference type="ARBA" id="ARBA00022679"/>
    </source>
</evidence>
<dbReference type="Gene3D" id="3.40.50.300">
    <property type="entry name" value="P-loop containing nucleotide triphosphate hydrolases"/>
    <property type="match status" value="1"/>
</dbReference>
<dbReference type="EMBL" id="PDSK01000049">
    <property type="protein sequence ID" value="PIE35279.1"/>
    <property type="molecule type" value="Genomic_DNA"/>
</dbReference>
<dbReference type="GO" id="GO:0000287">
    <property type="term" value="F:magnesium ion binding"/>
    <property type="evidence" value="ECO:0007669"/>
    <property type="project" value="UniProtKB-UniRule"/>
</dbReference>
<name>A0A2G6KKC7_9BACT</name>
<dbReference type="GO" id="GO:0004765">
    <property type="term" value="F:shikimate kinase activity"/>
    <property type="evidence" value="ECO:0007669"/>
    <property type="project" value="UniProtKB-UniRule"/>
</dbReference>
<comment type="pathway">
    <text evidence="7">Metabolic intermediate biosynthesis; chorismate biosynthesis; chorismate from D-erythrose 4-phosphate and phosphoenolpyruvate: step 5/7.</text>
</comment>
<dbReference type="AlphaFoldDB" id="A0A2G6KKC7"/>
<dbReference type="GO" id="GO:0005524">
    <property type="term" value="F:ATP binding"/>
    <property type="evidence" value="ECO:0007669"/>
    <property type="project" value="UniProtKB-UniRule"/>
</dbReference>
<comment type="cofactor">
    <cofactor evidence="7">
        <name>Mg(2+)</name>
        <dbReference type="ChEBI" id="CHEBI:18420"/>
    </cofactor>
    <text evidence="7">Binds 1 Mg(2+) ion per subunit.</text>
</comment>
<comment type="caution">
    <text evidence="7">Lacks conserved residue(s) required for the propagation of feature annotation.</text>
</comment>
<protein>
    <recommendedName>
        <fullName evidence="7">Shikimate kinase</fullName>
        <shortName evidence="7">SK</shortName>
        <ecNumber evidence="7">2.7.1.71</ecNumber>
    </recommendedName>
</protein>
<dbReference type="InterPro" id="IPR000623">
    <property type="entry name" value="Shikimate_kinase/TSH1"/>
</dbReference>
<feature type="binding site" evidence="7">
    <location>
        <position position="83"/>
    </location>
    <ligand>
        <name>substrate</name>
    </ligand>
</feature>
<comment type="function">
    <text evidence="7">Catalyzes the specific phosphorylation of the 3-hydroxyl group of shikimic acid using ATP as a cosubstrate.</text>
</comment>
<keyword evidence="5 7" id="KW-0067">ATP-binding</keyword>
<dbReference type="GO" id="GO:0009423">
    <property type="term" value="P:chorismate biosynthetic process"/>
    <property type="evidence" value="ECO:0007669"/>
    <property type="project" value="UniProtKB-UniRule"/>
</dbReference>
<dbReference type="PRINTS" id="PR01100">
    <property type="entry name" value="SHIKIMTKNASE"/>
</dbReference>
<dbReference type="CDD" id="cd00464">
    <property type="entry name" value="SK"/>
    <property type="match status" value="1"/>
</dbReference>
<feature type="binding site" evidence="7">
    <location>
        <position position="19"/>
    </location>
    <ligand>
        <name>Mg(2+)</name>
        <dbReference type="ChEBI" id="CHEBI:18420"/>
    </ligand>
</feature>
<dbReference type="UniPathway" id="UPA00053">
    <property type="reaction ID" value="UER00088"/>
</dbReference>
<comment type="similarity">
    <text evidence="7">Belongs to the shikimate kinase family.</text>
</comment>
<dbReference type="PANTHER" id="PTHR21087:SF16">
    <property type="entry name" value="SHIKIMATE KINASE 1, CHLOROPLASTIC"/>
    <property type="match status" value="1"/>
</dbReference>
<dbReference type="EC" id="2.7.1.71" evidence="7"/>
<feature type="binding site" evidence="7">
    <location>
        <position position="61"/>
    </location>
    <ligand>
        <name>substrate</name>
    </ligand>
</feature>
<dbReference type="GO" id="GO:0005829">
    <property type="term" value="C:cytosol"/>
    <property type="evidence" value="ECO:0007669"/>
    <property type="project" value="TreeGrafter"/>
</dbReference>
<proteinExistence type="inferred from homology"/>
<keyword evidence="1 7" id="KW-0028">Amino-acid biosynthesis</keyword>
<reference evidence="8 9" key="1">
    <citation type="submission" date="2017-10" db="EMBL/GenBank/DDBJ databases">
        <title>Novel microbial diversity and functional potential in the marine mammal oral microbiome.</title>
        <authorList>
            <person name="Dudek N.K."/>
            <person name="Sun C.L."/>
            <person name="Burstein D."/>
            <person name="Kantor R.S."/>
            <person name="Aliaga Goltsman D.S."/>
            <person name="Bik E.M."/>
            <person name="Thomas B.C."/>
            <person name="Banfield J.F."/>
            <person name="Relman D.A."/>
        </authorList>
    </citation>
    <scope>NUCLEOTIDE SEQUENCE [LARGE SCALE GENOMIC DNA]</scope>
    <source>
        <strain evidence="8">DOLJORAL78_47_16</strain>
    </source>
</reference>
<comment type="subunit">
    <text evidence="7">Monomer.</text>
</comment>
<keyword evidence="4 7" id="KW-0418">Kinase</keyword>
<comment type="caution">
    <text evidence="8">The sequence shown here is derived from an EMBL/GenBank/DDBJ whole genome shotgun (WGS) entry which is preliminary data.</text>
</comment>
<evidence type="ECO:0000256" key="5">
    <source>
        <dbReference type="ARBA" id="ARBA00022840"/>
    </source>
</evidence>
<evidence type="ECO:0000256" key="4">
    <source>
        <dbReference type="ARBA" id="ARBA00022777"/>
    </source>
</evidence>
<evidence type="ECO:0000256" key="6">
    <source>
        <dbReference type="ARBA" id="ARBA00023141"/>
    </source>
</evidence>
<dbReference type="GO" id="GO:0008652">
    <property type="term" value="P:amino acid biosynthetic process"/>
    <property type="evidence" value="ECO:0007669"/>
    <property type="project" value="UniProtKB-KW"/>
</dbReference>
<organism evidence="8 9">
    <name type="scientific">candidate division KSB3 bacterium</name>
    <dbReference type="NCBI Taxonomy" id="2044937"/>
    <lineage>
        <taxon>Bacteria</taxon>
        <taxon>candidate division KSB3</taxon>
    </lineage>
</organism>
<keyword evidence="7" id="KW-0963">Cytoplasm</keyword>
<feature type="binding site" evidence="7">
    <location>
        <position position="37"/>
    </location>
    <ligand>
        <name>substrate</name>
    </ligand>
</feature>
<dbReference type="PANTHER" id="PTHR21087">
    <property type="entry name" value="SHIKIMATE KINASE"/>
    <property type="match status" value="1"/>
</dbReference>
<keyword evidence="7" id="KW-0460">Magnesium</keyword>
<comment type="subcellular location">
    <subcellularLocation>
        <location evidence="7">Cytoplasm</location>
    </subcellularLocation>
</comment>
<keyword evidence="3 7" id="KW-0547">Nucleotide-binding</keyword>
<dbReference type="HAMAP" id="MF_00109">
    <property type="entry name" value="Shikimate_kinase"/>
    <property type="match status" value="1"/>
</dbReference>
<evidence type="ECO:0000256" key="3">
    <source>
        <dbReference type="ARBA" id="ARBA00022741"/>
    </source>
</evidence>
<dbReference type="InterPro" id="IPR027417">
    <property type="entry name" value="P-loop_NTPase"/>
</dbReference>
<dbReference type="Pfam" id="PF01202">
    <property type="entry name" value="SKI"/>
    <property type="match status" value="1"/>
</dbReference>
<accession>A0A2G6KKC7</accession>
<evidence type="ECO:0000313" key="9">
    <source>
        <dbReference type="Proteomes" id="UP000230821"/>
    </source>
</evidence>
<evidence type="ECO:0000256" key="1">
    <source>
        <dbReference type="ARBA" id="ARBA00022605"/>
    </source>
</evidence>
<sequence>MNTAEKNIVLIGIRGSGKTTVGIILAGRLHREFIPMDALIVYEAGMIIPQIVETGGWERFREIEAQVTQKVARLRGTINATGGGVVLNPANVKALRETGIVFWLNVSVDNSLQRIGEDPNRPSLTGKTSRRDDMVATFAEREAFYRDAAHHIIETDGKTQEQIAEEIANILQEEF</sequence>